<dbReference type="GO" id="GO:0071731">
    <property type="term" value="P:response to nitric oxide"/>
    <property type="evidence" value="ECO:0007669"/>
    <property type="project" value="TreeGrafter"/>
</dbReference>
<dbReference type="AlphaFoldDB" id="D3Q9R0"/>
<dbReference type="PANTHER" id="PTHR31650">
    <property type="entry name" value="O-ACYLTRANSFERASE (WSD1-LIKE) FAMILY PROTEIN"/>
    <property type="match status" value="1"/>
</dbReference>
<evidence type="ECO:0000256" key="4">
    <source>
        <dbReference type="ARBA" id="ARBA00013244"/>
    </source>
</evidence>
<dbReference type="GO" id="GO:0005886">
    <property type="term" value="C:plasma membrane"/>
    <property type="evidence" value="ECO:0007669"/>
    <property type="project" value="TreeGrafter"/>
</dbReference>
<evidence type="ECO:0000256" key="7">
    <source>
        <dbReference type="ARBA" id="ARBA00022798"/>
    </source>
</evidence>
<comment type="similarity">
    <text evidence="3">Belongs to the long-chain O-acyltransferase family.</text>
</comment>
<name>D3Q9R0_STANL</name>
<gene>
    <name evidence="13" type="ordered locus">Snas_4968</name>
</gene>
<dbReference type="GO" id="GO:0051701">
    <property type="term" value="P:biological process involved in interaction with host"/>
    <property type="evidence" value="ECO:0007669"/>
    <property type="project" value="TreeGrafter"/>
</dbReference>
<evidence type="ECO:0000256" key="9">
    <source>
        <dbReference type="ARBA" id="ARBA00023315"/>
    </source>
</evidence>
<evidence type="ECO:0000259" key="12">
    <source>
        <dbReference type="Pfam" id="PF06974"/>
    </source>
</evidence>
<dbReference type="Pfam" id="PF06974">
    <property type="entry name" value="WS_DGAT_C"/>
    <property type="match status" value="1"/>
</dbReference>
<comment type="pathway">
    <text evidence="1">Glycerolipid metabolism; triacylglycerol biosynthesis.</text>
</comment>
<dbReference type="eggNOG" id="COG1020">
    <property type="taxonomic scope" value="Bacteria"/>
</dbReference>
<evidence type="ECO:0000259" key="11">
    <source>
        <dbReference type="Pfam" id="PF03007"/>
    </source>
</evidence>
<evidence type="ECO:0000313" key="14">
    <source>
        <dbReference type="Proteomes" id="UP000000844"/>
    </source>
</evidence>
<evidence type="ECO:0000256" key="8">
    <source>
        <dbReference type="ARBA" id="ARBA00023098"/>
    </source>
</evidence>
<keyword evidence="6" id="KW-0808">Transferase</keyword>
<sequence length="417" mass="46419">MCDNVSRTGVFVNERAKPLRGIDQCLVTYEKRCGRSVGIGLLLRFDGEAPDLSQLVRHLAERFSTVPELRWLLGESRGRSVWYPDPRFSWDSRIAQYSGYRADGETGLRAAVGDIAAMRLDPATAPWRAWLLRGFAPGQWALMLHVHHALADGQSMMSLAHRAFGERSSLSRPSRSWITPRRLSRRESWAKLLRGGPRQAWNLVPRRFPTRNANGDHRVDWATFDSAQVRRIAAHHDATVNDVVLALTTRTLSTGDTTPYALIPVSTRSADDTHRLGNELTTMRVPLPKRHQDPVSALKAITAATTQAKHGRDIDVSRAGAEVLPSWVFASLFRHALTGGYVDIIVSNWGTTPALAFHDNPVRELVPIMFRPPGHATTIGFATHGNRTHVGVVSTSDTDRLRDHWHSALTSLHDSAE</sequence>
<comment type="pathway">
    <text evidence="2">Lipid metabolism.</text>
</comment>
<dbReference type="InterPro" id="IPR004255">
    <property type="entry name" value="O-acyltransferase_WSD1_N"/>
</dbReference>
<dbReference type="OrthoDB" id="9810950at2"/>
<dbReference type="KEGG" id="sna:Snas_4968"/>
<comment type="catalytic activity">
    <reaction evidence="10">
        <text>an acyl-CoA + a 1,2-diacyl-sn-glycerol = a triacyl-sn-glycerol + CoA</text>
        <dbReference type="Rhea" id="RHEA:10868"/>
        <dbReference type="ChEBI" id="CHEBI:17815"/>
        <dbReference type="ChEBI" id="CHEBI:57287"/>
        <dbReference type="ChEBI" id="CHEBI:58342"/>
        <dbReference type="ChEBI" id="CHEBI:64615"/>
        <dbReference type="EC" id="2.3.1.20"/>
    </reaction>
</comment>
<evidence type="ECO:0000256" key="6">
    <source>
        <dbReference type="ARBA" id="ARBA00022679"/>
    </source>
</evidence>
<dbReference type="GO" id="GO:0001666">
    <property type="term" value="P:response to hypoxia"/>
    <property type="evidence" value="ECO:0007669"/>
    <property type="project" value="TreeGrafter"/>
</dbReference>
<evidence type="ECO:0000256" key="1">
    <source>
        <dbReference type="ARBA" id="ARBA00004771"/>
    </source>
</evidence>
<dbReference type="InterPro" id="IPR009721">
    <property type="entry name" value="O-acyltransferase_WSD1_C"/>
</dbReference>
<protein>
    <recommendedName>
        <fullName evidence="4">diacylglycerol O-acyltransferase</fullName>
        <ecNumber evidence="4">2.3.1.20</ecNumber>
    </recommendedName>
</protein>
<keyword evidence="9" id="KW-0012">Acyltransferase</keyword>
<keyword evidence="5" id="KW-0444">Lipid biosynthesis</keyword>
<dbReference type="InterPro" id="IPR045034">
    <property type="entry name" value="O-acyltransferase_WSD1-like"/>
</dbReference>
<dbReference type="UniPathway" id="UPA00282"/>
<dbReference type="GO" id="GO:0006071">
    <property type="term" value="P:glycerol metabolic process"/>
    <property type="evidence" value="ECO:0007669"/>
    <property type="project" value="UniProtKB-KW"/>
</dbReference>
<dbReference type="Gene3D" id="3.30.559.10">
    <property type="entry name" value="Chloramphenicol acetyltransferase-like domain"/>
    <property type="match status" value="1"/>
</dbReference>
<feature type="domain" description="O-acyltransferase WSD1 C-terminal" evidence="12">
    <location>
        <begin position="277"/>
        <end position="412"/>
    </location>
</feature>
<dbReference type="GO" id="GO:0004144">
    <property type="term" value="F:diacylglycerol O-acyltransferase activity"/>
    <property type="evidence" value="ECO:0007669"/>
    <property type="project" value="UniProtKB-EC"/>
</dbReference>
<dbReference type="STRING" id="446470.Snas_4968"/>
<dbReference type="InterPro" id="IPR023213">
    <property type="entry name" value="CAT-like_dom_sf"/>
</dbReference>
<keyword evidence="8" id="KW-0443">Lipid metabolism</keyword>
<keyword evidence="7" id="KW-0319">Glycerol metabolism</keyword>
<dbReference type="HOGENOM" id="CLU_024186_5_0_11"/>
<evidence type="ECO:0000256" key="10">
    <source>
        <dbReference type="ARBA" id="ARBA00048109"/>
    </source>
</evidence>
<reference evidence="13 14" key="1">
    <citation type="journal article" date="2009" name="Stand. Genomic Sci.">
        <title>Complete genome sequence of Stackebrandtia nassauensis type strain (LLR-40K-21).</title>
        <authorList>
            <person name="Munk C."/>
            <person name="Lapidus A."/>
            <person name="Copeland A."/>
            <person name="Jando M."/>
            <person name="Mayilraj S."/>
            <person name="Glavina Del Rio T."/>
            <person name="Nolan M."/>
            <person name="Chen F."/>
            <person name="Lucas S."/>
            <person name="Tice H."/>
            <person name="Cheng J.F."/>
            <person name="Han C."/>
            <person name="Detter J.C."/>
            <person name="Bruce D."/>
            <person name="Goodwin L."/>
            <person name="Chain P."/>
            <person name="Pitluck S."/>
            <person name="Goker M."/>
            <person name="Ovchinikova G."/>
            <person name="Pati A."/>
            <person name="Ivanova N."/>
            <person name="Mavromatis K."/>
            <person name="Chen A."/>
            <person name="Palaniappan K."/>
            <person name="Land M."/>
            <person name="Hauser L."/>
            <person name="Chang Y.J."/>
            <person name="Jeffries C.D."/>
            <person name="Bristow J."/>
            <person name="Eisen J.A."/>
            <person name="Markowitz V."/>
            <person name="Hugenholtz P."/>
            <person name="Kyrpides N.C."/>
            <person name="Klenk H.P."/>
        </authorList>
    </citation>
    <scope>NUCLEOTIDE SEQUENCE [LARGE SCALE GENOMIC DNA]</scope>
    <source>
        <strain evidence="14">DSM 44728 / CIP 108903 / NRRL B-16338 / NBRC 102104 / LLR-40K-21</strain>
    </source>
</reference>
<dbReference type="GO" id="GO:0019432">
    <property type="term" value="P:triglyceride biosynthetic process"/>
    <property type="evidence" value="ECO:0007669"/>
    <property type="project" value="UniProtKB-UniPathway"/>
</dbReference>
<evidence type="ECO:0000256" key="3">
    <source>
        <dbReference type="ARBA" id="ARBA00009587"/>
    </source>
</evidence>
<dbReference type="EC" id="2.3.1.20" evidence="4"/>
<dbReference type="PANTHER" id="PTHR31650:SF1">
    <property type="entry name" value="WAX ESTER SYNTHASE_DIACYLGLYCEROL ACYLTRANSFERASE 4-RELATED"/>
    <property type="match status" value="1"/>
</dbReference>
<accession>D3Q9R0</accession>
<dbReference type="SUPFAM" id="SSF52777">
    <property type="entry name" value="CoA-dependent acyltransferases"/>
    <property type="match status" value="2"/>
</dbReference>
<dbReference type="Pfam" id="PF03007">
    <property type="entry name" value="WS_DGAT_cat"/>
    <property type="match status" value="1"/>
</dbReference>
<evidence type="ECO:0000256" key="2">
    <source>
        <dbReference type="ARBA" id="ARBA00005189"/>
    </source>
</evidence>
<feature type="domain" description="O-acyltransferase WSD1-like N-terminal" evidence="11">
    <location>
        <begin position="47"/>
        <end position="186"/>
    </location>
</feature>
<proteinExistence type="inferred from homology"/>
<dbReference type="EMBL" id="CP001778">
    <property type="protein sequence ID" value="ADD44606.1"/>
    <property type="molecule type" value="Genomic_DNA"/>
</dbReference>
<keyword evidence="14" id="KW-1185">Reference proteome</keyword>
<dbReference type="Proteomes" id="UP000000844">
    <property type="component" value="Chromosome"/>
</dbReference>
<organism evidence="13 14">
    <name type="scientific">Stackebrandtia nassauensis (strain DSM 44728 / CIP 108903 / NRRL B-16338 / NBRC 102104 / LLR-40K-21)</name>
    <dbReference type="NCBI Taxonomy" id="446470"/>
    <lineage>
        <taxon>Bacteria</taxon>
        <taxon>Bacillati</taxon>
        <taxon>Actinomycetota</taxon>
        <taxon>Actinomycetes</taxon>
        <taxon>Glycomycetales</taxon>
        <taxon>Glycomycetaceae</taxon>
        <taxon>Stackebrandtia</taxon>
    </lineage>
</organism>
<evidence type="ECO:0000256" key="5">
    <source>
        <dbReference type="ARBA" id="ARBA00022516"/>
    </source>
</evidence>
<evidence type="ECO:0000313" key="13">
    <source>
        <dbReference type="EMBL" id="ADD44606.1"/>
    </source>
</evidence>